<comment type="similarity">
    <text evidence="5">Belongs to the SctL stator family.</text>
</comment>
<dbReference type="SUPFAM" id="SSF81573">
    <property type="entry name" value="F1F0 ATP synthase subunit B, membrane domain"/>
    <property type="match status" value="1"/>
</dbReference>
<evidence type="ECO:0000256" key="2">
    <source>
        <dbReference type="ARBA" id="ARBA00022448"/>
    </source>
</evidence>
<dbReference type="GO" id="GO:0030254">
    <property type="term" value="P:protein secretion by the type III secretion system"/>
    <property type="evidence" value="ECO:0007669"/>
    <property type="project" value="InterPro"/>
</dbReference>
<keyword evidence="2" id="KW-0813">Transport</keyword>
<dbReference type="OrthoDB" id="5882039at2"/>
<keyword evidence="4" id="KW-0653">Protein transport</keyword>
<accession>A0A1Y6J2F9</accession>
<evidence type="ECO:0000256" key="5">
    <source>
        <dbReference type="ARBA" id="ARBA00024335"/>
    </source>
</evidence>
<sequence>MFVRRQIKMPVPEQAVIGPLLKADLLQACFASDDILNDARQRAADIIEEAHQQAEQIVREAVIQAESISEGAKQDAEQQVWNEANGLISGLQQAEEQLWAGVEESASQVLNSVLASVLNDVGHQDRIRLLVQKLVATQRQSHKGILYCASGDQNLVADVLEEQHLSFWQAEVDNGLNAGELRLETDMGLFRCSWEVLRQALVSCDGASDN</sequence>
<proteinExistence type="inferred from homology"/>
<dbReference type="Pfam" id="PF06188">
    <property type="entry name" value="HrpE"/>
    <property type="match status" value="1"/>
</dbReference>
<comment type="subcellular location">
    <subcellularLocation>
        <location evidence="1">Cytoplasm</location>
    </subcellularLocation>
</comment>
<dbReference type="InterPro" id="IPR028987">
    <property type="entry name" value="ATP_synth_B-like_membr_sf"/>
</dbReference>
<evidence type="ECO:0000313" key="7">
    <source>
        <dbReference type="Proteomes" id="UP000196125"/>
    </source>
</evidence>
<dbReference type="Proteomes" id="UP000196125">
    <property type="component" value="Unassembled WGS sequence"/>
</dbReference>
<evidence type="ECO:0000256" key="1">
    <source>
        <dbReference type="ARBA" id="ARBA00004496"/>
    </source>
</evidence>
<dbReference type="NCBIfam" id="TIGR02499">
    <property type="entry name" value="HrpE_YscL_not"/>
    <property type="match status" value="1"/>
</dbReference>
<gene>
    <name evidence="6" type="ORF">VIM7927_03836</name>
</gene>
<dbReference type="InterPro" id="IPR012842">
    <property type="entry name" value="T3SS_SctL/SctL2"/>
</dbReference>
<reference evidence="6 7" key="1">
    <citation type="submission" date="2017-05" db="EMBL/GenBank/DDBJ databases">
        <authorList>
            <person name="Song R."/>
            <person name="Chenine A.L."/>
            <person name="Ruprecht R.M."/>
        </authorList>
    </citation>
    <scope>NUCLEOTIDE SEQUENCE [LARGE SCALE GENOMIC DNA]</scope>
    <source>
        <strain evidence="6 7">CECT 7927</strain>
    </source>
</reference>
<dbReference type="Gene3D" id="1.20.5.620">
    <property type="entry name" value="F1F0 ATP synthase subunit B, membrane domain"/>
    <property type="match status" value="1"/>
</dbReference>
<name>A0A1Y6J2F9_9VIBR</name>
<protein>
    <submittedName>
        <fullName evidence="6">V-type ATP synthase subunit E</fullName>
    </submittedName>
</protein>
<evidence type="ECO:0000256" key="4">
    <source>
        <dbReference type="ARBA" id="ARBA00022927"/>
    </source>
</evidence>
<keyword evidence="3" id="KW-0963">Cytoplasm</keyword>
<organism evidence="6 7">
    <name type="scientific">Vibrio mangrovi</name>
    <dbReference type="NCBI Taxonomy" id="474394"/>
    <lineage>
        <taxon>Bacteria</taxon>
        <taxon>Pseudomonadati</taxon>
        <taxon>Pseudomonadota</taxon>
        <taxon>Gammaproteobacteria</taxon>
        <taxon>Vibrionales</taxon>
        <taxon>Vibrionaceae</taxon>
        <taxon>Vibrio</taxon>
    </lineage>
</organism>
<dbReference type="InterPro" id="IPR009335">
    <property type="entry name" value="T3SS_HrpE/ATPase_suE"/>
</dbReference>
<dbReference type="RefSeq" id="WP_143693294.1">
    <property type="nucleotide sequence ID" value="NZ_FXXI01000010.1"/>
</dbReference>
<dbReference type="GO" id="GO:0005737">
    <property type="term" value="C:cytoplasm"/>
    <property type="evidence" value="ECO:0007669"/>
    <property type="project" value="UniProtKB-SubCell"/>
</dbReference>
<evidence type="ECO:0000313" key="6">
    <source>
        <dbReference type="EMBL" id="SMS02503.1"/>
    </source>
</evidence>
<evidence type="ECO:0000256" key="3">
    <source>
        <dbReference type="ARBA" id="ARBA00022490"/>
    </source>
</evidence>
<dbReference type="AlphaFoldDB" id="A0A1Y6J2F9"/>
<dbReference type="EMBL" id="FXXI01000010">
    <property type="protein sequence ID" value="SMS02503.1"/>
    <property type="molecule type" value="Genomic_DNA"/>
</dbReference>